<evidence type="ECO:0000259" key="9">
    <source>
        <dbReference type="PROSITE" id="PS50026"/>
    </source>
</evidence>
<dbReference type="PROSITE" id="PS50026">
    <property type="entry name" value="EGF_3"/>
    <property type="match status" value="2"/>
</dbReference>
<feature type="signal peptide" evidence="8">
    <location>
        <begin position="1"/>
        <end position="26"/>
    </location>
</feature>
<dbReference type="SMART" id="SM00181">
    <property type="entry name" value="EGF"/>
    <property type="match status" value="2"/>
</dbReference>
<keyword evidence="6" id="KW-0245">EGF-like domain</keyword>
<dbReference type="PANTHER" id="PTHR13802">
    <property type="entry name" value="MUCIN 4-RELATED"/>
    <property type="match status" value="1"/>
</dbReference>
<dbReference type="GO" id="GO:0016020">
    <property type="term" value="C:membrane"/>
    <property type="evidence" value="ECO:0007669"/>
    <property type="project" value="UniProtKB-SubCell"/>
</dbReference>
<name>C3YFE6_BRAFL</name>
<dbReference type="SMART" id="SM00539">
    <property type="entry name" value="NIDO"/>
    <property type="match status" value="1"/>
</dbReference>
<keyword evidence="2" id="KW-0812">Transmembrane</keyword>
<feature type="domain" description="VWFD" evidence="11">
    <location>
        <begin position="782"/>
        <end position="838"/>
    </location>
</feature>
<gene>
    <name evidence="12" type="ORF">BRAFLDRAFT_77252</name>
</gene>
<dbReference type="InParanoid" id="C3YFE6"/>
<dbReference type="eggNOG" id="KOG1217">
    <property type="taxonomic scope" value="Eukaryota"/>
</dbReference>
<evidence type="ECO:0000256" key="2">
    <source>
        <dbReference type="ARBA" id="ARBA00022692"/>
    </source>
</evidence>
<dbReference type="InterPro" id="IPR000742">
    <property type="entry name" value="EGF"/>
</dbReference>
<evidence type="ECO:0000259" key="10">
    <source>
        <dbReference type="PROSITE" id="PS50856"/>
    </source>
</evidence>
<feature type="compositionally biased region" description="Basic and acidic residues" evidence="7">
    <location>
        <begin position="106"/>
        <end position="115"/>
    </location>
</feature>
<evidence type="ECO:0000256" key="8">
    <source>
        <dbReference type="SAM" id="SignalP"/>
    </source>
</evidence>
<dbReference type="InterPro" id="IPR051495">
    <property type="entry name" value="Epithelial_Barrier/Signaling"/>
</dbReference>
<feature type="domain" description="EGF-like" evidence="9">
    <location>
        <begin position="290"/>
        <end position="328"/>
    </location>
</feature>
<dbReference type="Gene3D" id="2.10.25.10">
    <property type="entry name" value="Laminin"/>
    <property type="match status" value="1"/>
</dbReference>
<dbReference type="InterPro" id="IPR001846">
    <property type="entry name" value="VWF_type-D"/>
</dbReference>
<dbReference type="STRING" id="7739.C3YFE6"/>
<evidence type="ECO:0000256" key="6">
    <source>
        <dbReference type="PROSITE-ProRule" id="PRU00076"/>
    </source>
</evidence>
<evidence type="ECO:0000256" key="3">
    <source>
        <dbReference type="ARBA" id="ARBA00022989"/>
    </source>
</evidence>
<evidence type="ECO:0000313" key="12">
    <source>
        <dbReference type="EMBL" id="EEN60909.1"/>
    </source>
</evidence>
<organism>
    <name type="scientific">Branchiostoma floridae</name>
    <name type="common">Florida lancelet</name>
    <name type="synonym">Amphioxus</name>
    <dbReference type="NCBI Taxonomy" id="7739"/>
    <lineage>
        <taxon>Eukaryota</taxon>
        <taxon>Metazoa</taxon>
        <taxon>Chordata</taxon>
        <taxon>Cephalochordata</taxon>
        <taxon>Leptocardii</taxon>
        <taxon>Amphioxiformes</taxon>
        <taxon>Branchiostomatidae</taxon>
        <taxon>Branchiostoma</taxon>
    </lineage>
</organism>
<feature type="domain" description="EGF-like" evidence="9">
    <location>
        <begin position="241"/>
        <end position="280"/>
    </location>
</feature>
<accession>C3YFE6</accession>
<feature type="chain" id="PRO_5002933567" description="EGF-like domain-containing protein" evidence="8">
    <location>
        <begin position="27"/>
        <end position="838"/>
    </location>
</feature>
<dbReference type="PROSITE" id="PS51233">
    <property type="entry name" value="VWFD"/>
    <property type="match status" value="1"/>
</dbReference>
<keyword evidence="4" id="KW-0472">Membrane</keyword>
<reference evidence="12" key="1">
    <citation type="journal article" date="2008" name="Nature">
        <title>The amphioxus genome and the evolution of the chordate karyotype.</title>
        <authorList>
            <consortium name="US DOE Joint Genome Institute (JGI-PGF)"/>
            <person name="Putnam N.H."/>
            <person name="Butts T."/>
            <person name="Ferrier D.E.K."/>
            <person name="Furlong R.F."/>
            <person name="Hellsten U."/>
            <person name="Kawashima T."/>
            <person name="Robinson-Rechavi M."/>
            <person name="Shoguchi E."/>
            <person name="Terry A."/>
            <person name="Yu J.-K."/>
            <person name="Benito-Gutierrez E.L."/>
            <person name="Dubchak I."/>
            <person name="Garcia-Fernandez J."/>
            <person name="Gibson-Brown J.J."/>
            <person name="Grigoriev I.V."/>
            <person name="Horton A.C."/>
            <person name="de Jong P.J."/>
            <person name="Jurka J."/>
            <person name="Kapitonov V.V."/>
            <person name="Kohara Y."/>
            <person name="Kuroki Y."/>
            <person name="Lindquist E."/>
            <person name="Lucas S."/>
            <person name="Osoegawa K."/>
            <person name="Pennacchio L.A."/>
            <person name="Salamov A.A."/>
            <person name="Satou Y."/>
            <person name="Sauka-Spengler T."/>
            <person name="Schmutz J."/>
            <person name="Shin-I T."/>
            <person name="Toyoda A."/>
            <person name="Bronner-Fraser M."/>
            <person name="Fujiyama A."/>
            <person name="Holland L.Z."/>
            <person name="Holland P.W.H."/>
            <person name="Satoh N."/>
            <person name="Rokhsar D.S."/>
        </authorList>
    </citation>
    <scope>NUCLEOTIDE SEQUENCE [LARGE SCALE GENOMIC DNA]</scope>
    <source>
        <strain evidence="12">S238N-H82</strain>
        <tissue evidence="12">Testes</tissue>
    </source>
</reference>
<feature type="compositionally biased region" description="Basic and acidic residues" evidence="7">
    <location>
        <begin position="146"/>
        <end position="155"/>
    </location>
</feature>
<dbReference type="InterPro" id="IPR003886">
    <property type="entry name" value="NIDO_dom"/>
</dbReference>
<keyword evidence="3" id="KW-1133">Transmembrane helix</keyword>
<feature type="compositionally biased region" description="Basic and acidic residues" evidence="7">
    <location>
        <begin position="123"/>
        <end position="136"/>
    </location>
</feature>
<feature type="compositionally biased region" description="Polar residues" evidence="7">
    <location>
        <begin position="30"/>
        <end position="52"/>
    </location>
</feature>
<feature type="compositionally biased region" description="Low complexity" evidence="7">
    <location>
        <begin position="65"/>
        <end position="88"/>
    </location>
</feature>
<evidence type="ECO:0000256" key="7">
    <source>
        <dbReference type="SAM" id="MobiDB-lite"/>
    </source>
</evidence>
<feature type="compositionally biased region" description="Basic and acidic residues" evidence="7">
    <location>
        <begin position="89"/>
        <end position="98"/>
    </location>
</feature>
<dbReference type="EMBL" id="GG666509">
    <property type="protein sequence ID" value="EEN60909.1"/>
    <property type="molecule type" value="Genomic_DNA"/>
</dbReference>
<dbReference type="Pfam" id="PF06119">
    <property type="entry name" value="NIDO"/>
    <property type="match status" value="1"/>
</dbReference>
<comment type="subcellular location">
    <subcellularLocation>
        <location evidence="1">Membrane</location>
    </subcellularLocation>
</comment>
<evidence type="ECO:0000256" key="5">
    <source>
        <dbReference type="ARBA" id="ARBA00023157"/>
    </source>
</evidence>
<keyword evidence="8" id="KW-0732">Signal</keyword>
<feature type="compositionally biased region" description="Basic and acidic residues" evidence="7">
    <location>
        <begin position="55"/>
        <end position="64"/>
    </location>
</feature>
<evidence type="ECO:0000256" key="4">
    <source>
        <dbReference type="ARBA" id="ARBA00023136"/>
    </source>
</evidence>
<feature type="compositionally biased region" description="Polar residues" evidence="7">
    <location>
        <begin position="157"/>
        <end position="170"/>
    </location>
</feature>
<feature type="domain" description="AMOP" evidence="10">
    <location>
        <begin position="633"/>
        <end position="770"/>
    </location>
</feature>
<comment type="caution">
    <text evidence="6">Lacks conserved residue(s) required for the propagation of feature annotation.</text>
</comment>
<dbReference type="PROSITE" id="PS50856">
    <property type="entry name" value="AMOP"/>
    <property type="match status" value="1"/>
</dbReference>
<feature type="region of interest" description="Disordered" evidence="7">
    <location>
        <begin position="30"/>
        <end position="172"/>
    </location>
</feature>
<evidence type="ECO:0000256" key="1">
    <source>
        <dbReference type="ARBA" id="ARBA00004370"/>
    </source>
</evidence>
<dbReference type="InterPro" id="IPR005533">
    <property type="entry name" value="AMOP_dom"/>
</dbReference>
<evidence type="ECO:0008006" key="13">
    <source>
        <dbReference type="Google" id="ProtNLM"/>
    </source>
</evidence>
<dbReference type="AlphaFoldDB" id="C3YFE6"/>
<keyword evidence="5" id="KW-1015">Disulfide bond</keyword>
<sequence>MSVERAAVLRAVVLLLVFLGPGSVHGWTTQGYTTRRPATTDSNYGWTTQSANTRRQWDTTRRQWDTTSTRRPWDTTTTRHPWDTTSTRRQWDTTRSPRDTTTSTRRQWDTTRSPRDTTTSTRRQWDTTRRQWDTTRRPWGTTSTRRQWDTTRRPWDTASTRRPWDTTSTRRQWDTSVTAGAATHAAVTEWNTQAGQQQWSTQADYTTTDSHAHGYPTTDSDECVCEETTTVTTTVSTTPPEVDGCSETYNPCVQNATCTDISGPGITDANCACGPGLEGDGRRDGTGCRDIDGCKNSASFCAFYATCVDNPAPQTGATCQCDEGHDGDGRIDGTGCIVVDDSLYPFGPSQRDFEYVDRTWYWSRCVYQYISPEGFPFFNRRHHRLYICDNGVIQFDRSYRNSWPTKFGSAWYMRYRSMIAAFWAYSDPSSFSRFEEETLKSHIYYQVYKEGDGKNDTSTILSRASEDARNTPNTNVPSADFQANWVLVVTWIRLPPYVGCRSYYTRWWYSYYYCNRDLTELEVNSFQAILITDGIYSFAKFVYPKNGIKWVYPDVQWHYYRYYANLRGLPVAGYGAGDSYFYNYYYYYWSWGYREHFYNVPKSGTLNMRSIDEVPGNTGETGVSIYRLEDSDGSIPPTIYCRRWYHSTTPAWYHWGYSRLTPCPCSRQQAWWDDRYFYIGNDCWQTLSNRFGLRQKCCYTQYRWYYIRRWFYSWWSGWQYYFSWFRTGGFLIRYGSNAGHVIVNWNDDLVAQRKCCQESYSYCHLFRYRRPTNRCWGYRPPWRRWFWGDPHIITLDGKGYTFNGLGEYLLFHVDDGNYTAQVQARTNKAPERFYIKMK</sequence>
<proteinExistence type="predicted"/>
<dbReference type="GO" id="GO:0007160">
    <property type="term" value="P:cell-matrix adhesion"/>
    <property type="evidence" value="ECO:0007669"/>
    <property type="project" value="InterPro"/>
</dbReference>
<evidence type="ECO:0000259" key="11">
    <source>
        <dbReference type="PROSITE" id="PS51233"/>
    </source>
</evidence>
<protein>
    <recommendedName>
        <fullName evidence="13">EGF-like domain-containing protein</fullName>
    </recommendedName>
</protein>
<dbReference type="PANTHER" id="PTHR13802:SF52">
    <property type="entry name" value="MUCIN-4"/>
    <property type="match status" value="1"/>
</dbReference>